<dbReference type="RefSeq" id="WP_271434683.1">
    <property type="nucleotide sequence ID" value="NZ_CP073355.1"/>
</dbReference>
<dbReference type="InterPro" id="IPR020557">
    <property type="entry name" value="Fumarate_lyase_CS"/>
</dbReference>
<dbReference type="InterPro" id="IPR000362">
    <property type="entry name" value="Fumarate_lyase_fam"/>
</dbReference>
<dbReference type="EMBL" id="CP073355">
    <property type="protein sequence ID" value="URA09551.1"/>
    <property type="molecule type" value="Genomic_DNA"/>
</dbReference>
<evidence type="ECO:0000313" key="3">
    <source>
        <dbReference type="Proteomes" id="UP001056539"/>
    </source>
</evidence>
<gene>
    <name evidence="2" type="ORF">KDW03_08635</name>
</gene>
<dbReference type="AlphaFoldDB" id="A0AAX3BBQ8"/>
<dbReference type="InterPro" id="IPR024083">
    <property type="entry name" value="Fumarase/histidase_N"/>
</dbReference>
<dbReference type="GO" id="GO:0006531">
    <property type="term" value="P:aspartate metabolic process"/>
    <property type="evidence" value="ECO:0007669"/>
    <property type="project" value="TreeGrafter"/>
</dbReference>
<reference evidence="2" key="2">
    <citation type="submission" date="2022-06" db="EMBL/GenBank/DDBJ databases">
        <title>Thermospira aquatica gen. nov., sp. nov.</title>
        <authorList>
            <person name="Ben Ali Gam Z."/>
            <person name="Labat M."/>
        </authorList>
    </citation>
    <scope>NUCLEOTIDE SEQUENCE</scope>
    <source>
        <strain evidence="2">F1F22</strain>
    </source>
</reference>
<dbReference type="PRINTS" id="PR00149">
    <property type="entry name" value="FUMRATELYASE"/>
</dbReference>
<evidence type="ECO:0000259" key="1">
    <source>
        <dbReference type="Pfam" id="PF00206"/>
    </source>
</evidence>
<proteinExistence type="predicted"/>
<evidence type="ECO:0000313" key="2">
    <source>
        <dbReference type="EMBL" id="URA09551.1"/>
    </source>
</evidence>
<accession>A0AAX3BBQ8</accession>
<dbReference type="Gene3D" id="1.10.275.10">
    <property type="entry name" value="Fumarase/aspartase (N-terminal domain)"/>
    <property type="match status" value="1"/>
</dbReference>
<dbReference type="PROSITE" id="PS00163">
    <property type="entry name" value="FUMARATE_LYASES"/>
    <property type="match status" value="1"/>
</dbReference>
<sequence>MKYGKQTELALQNFGRGRVPEKLIRAYGEVKKAAILAIQKTERFFPPEVYESLLAAIEELISGKWNEECVIPLQQGGAGTSFHMNINEIIASRATEILHQTYNIQRNLHPLEDVNRYQSTNDTFPTAVTIVLFRDLLRIEEMVIALQATLVQKEKTYSLIPIMGRTELQDALPMTLGQVFGGWAGMIERDRWRLHKLKDRVRVVALGGTAVGTGFPAPQEYVFAVEQYLRDVTGLPLARSQNLPDAIAHHDDWSELASGYLLLARNLEKLCNDLLLYTSSFLQEMTHPEIQYGSTIMAAKTNPVLLEWVKGMCMRAAALCRLVEDYHAAGNLQLNAFVPFIAEAMLEIADLLQRSLEGMIRFLEIVVVNTDTMARHIDHSRAMLNLFLPVVGYEKTKAIAQKMPSFSNLEDLKRWLAENGFPEDLQNLCDISSLTRFIRKIPKEKKP</sequence>
<organism evidence="2 3">
    <name type="scientific">Thermospira aquatica</name>
    <dbReference type="NCBI Taxonomy" id="2828656"/>
    <lineage>
        <taxon>Bacteria</taxon>
        <taxon>Pseudomonadati</taxon>
        <taxon>Spirochaetota</taxon>
        <taxon>Spirochaetia</taxon>
        <taxon>Brevinematales</taxon>
        <taxon>Thermospiraceae</taxon>
        <taxon>Thermospira</taxon>
    </lineage>
</organism>
<dbReference type="GO" id="GO:0005829">
    <property type="term" value="C:cytosol"/>
    <property type="evidence" value="ECO:0007669"/>
    <property type="project" value="TreeGrafter"/>
</dbReference>
<dbReference type="SUPFAM" id="SSF48557">
    <property type="entry name" value="L-aspartase-like"/>
    <property type="match status" value="1"/>
</dbReference>
<reference evidence="2" key="1">
    <citation type="submission" date="2021-04" db="EMBL/GenBank/DDBJ databases">
        <authorList>
            <person name="Postec A."/>
        </authorList>
    </citation>
    <scope>NUCLEOTIDE SEQUENCE</scope>
    <source>
        <strain evidence="2">F1F22</strain>
    </source>
</reference>
<dbReference type="GO" id="GO:0008797">
    <property type="term" value="F:aspartate ammonia-lyase activity"/>
    <property type="evidence" value="ECO:0007669"/>
    <property type="project" value="TreeGrafter"/>
</dbReference>
<feature type="domain" description="Fumarate lyase N-terminal" evidence="1">
    <location>
        <begin position="4"/>
        <end position="316"/>
    </location>
</feature>
<dbReference type="InterPro" id="IPR008948">
    <property type="entry name" value="L-Aspartase-like"/>
</dbReference>
<name>A0AAX3BBQ8_9SPIR</name>
<dbReference type="Pfam" id="PF00206">
    <property type="entry name" value="Lyase_1"/>
    <property type="match status" value="1"/>
</dbReference>
<protein>
    <submittedName>
        <fullName evidence="2">Fumarate lyase</fullName>
    </submittedName>
</protein>
<dbReference type="Proteomes" id="UP001056539">
    <property type="component" value="Chromosome"/>
</dbReference>
<dbReference type="InterPro" id="IPR051546">
    <property type="entry name" value="Aspartate_Ammonia-Lyase"/>
</dbReference>
<dbReference type="PANTHER" id="PTHR42696:SF2">
    <property type="entry name" value="ASPARTATE AMMONIA-LYASE"/>
    <property type="match status" value="1"/>
</dbReference>
<dbReference type="InterPro" id="IPR022761">
    <property type="entry name" value="Fumarate_lyase_N"/>
</dbReference>
<dbReference type="PANTHER" id="PTHR42696">
    <property type="entry name" value="ASPARTATE AMMONIA-LYASE"/>
    <property type="match status" value="1"/>
</dbReference>
<keyword evidence="2" id="KW-0456">Lyase</keyword>
<dbReference type="KEGG" id="taqu:KDW03_08635"/>
<dbReference type="Gene3D" id="1.20.200.10">
    <property type="entry name" value="Fumarase/aspartase (Central domain)"/>
    <property type="match status" value="1"/>
</dbReference>
<keyword evidence="3" id="KW-1185">Reference proteome</keyword>